<evidence type="ECO:0000313" key="2">
    <source>
        <dbReference type="Proteomes" id="UP000054783"/>
    </source>
</evidence>
<dbReference type="AlphaFoldDB" id="A0A0V0ZL80"/>
<keyword evidence="2" id="KW-1185">Reference proteome</keyword>
<dbReference type="EMBL" id="JYDQ01000142">
    <property type="protein sequence ID" value="KRY13296.1"/>
    <property type="molecule type" value="Genomic_DNA"/>
</dbReference>
<evidence type="ECO:0000313" key="1">
    <source>
        <dbReference type="EMBL" id="KRY13296.1"/>
    </source>
</evidence>
<dbReference type="Proteomes" id="UP000054783">
    <property type="component" value="Unassembled WGS sequence"/>
</dbReference>
<gene>
    <name evidence="1" type="ORF">T12_10061</name>
</gene>
<dbReference type="STRING" id="990121.A0A0V0ZL80"/>
<organism evidence="1 2">
    <name type="scientific">Trichinella patagoniensis</name>
    <dbReference type="NCBI Taxonomy" id="990121"/>
    <lineage>
        <taxon>Eukaryota</taxon>
        <taxon>Metazoa</taxon>
        <taxon>Ecdysozoa</taxon>
        <taxon>Nematoda</taxon>
        <taxon>Enoplea</taxon>
        <taxon>Dorylaimia</taxon>
        <taxon>Trichinellida</taxon>
        <taxon>Trichinellidae</taxon>
        <taxon>Trichinella</taxon>
    </lineage>
</organism>
<name>A0A0V0ZL80_9BILA</name>
<protein>
    <submittedName>
        <fullName evidence="1">Uncharacterized protein</fullName>
    </submittedName>
</protein>
<comment type="caution">
    <text evidence="1">The sequence shown here is derived from an EMBL/GenBank/DDBJ whole genome shotgun (WGS) entry which is preliminary data.</text>
</comment>
<accession>A0A0V0ZL80</accession>
<proteinExistence type="predicted"/>
<dbReference type="OrthoDB" id="7548346at2759"/>
<reference evidence="1 2" key="1">
    <citation type="submission" date="2015-01" db="EMBL/GenBank/DDBJ databases">
        <title>Evolution of Trichinella species and genotypes.</title>
        <authorList>
            <person name="Korhonen P.K."/>
            <person name="Edoardo P."/>
            <person name="Giuseppe L.R."/>
            <person name="Gasser R.B."/>
        </authorList>
    </citation>
    <scope>NUCLEOTIDE SEQUENCE [LARGE SCALE GENOMIC DNA]</scope>
    <source>
        <strain evidence="1">ISS2496</strain>
    </source>
</reference>
<sequence length="93" mass="10784">MKVFFKCAKVPGEDMARYDVKLQKLFTDLNDELERLTATHLLDPLLMLMSRNMSTLPQEYFEFKTVWESVFVGERSVNLLIEGLLLANRDATP</sequence>